<proteinExistence type="predicted"/>
<protein>
    <submittedName>
        <fullName evidence="2">Uncharacterized protein</fullName>
    </submittedName>
</protein>
<evidence type="ECO:0000313" key="3">
    <source>
        <dbReference type="Proteomes" id="UP000299102"/>
    </source>
</evidence>
<gene>
    <name evidence="2" type="ORF">EVAR_56963_1</name>
</gene>
<comment type="caution">
    <text evidence="2">The sequence shown here is derived from an EMBL/GenBank/DDBJ whole genome shotgun (WGS) entry which is preliminary data.</text>
</comment>
<evidence type="ECO:0000256" key="1">
    <source>
        <dbReference type="SAM" id="MobiDB-lite"/>
    </source>
</evidence>
<evidence type="ECO:0000313" key="2">
    <source>
        <dbReference type="EMBL" id="GBP77227.1"/>
    </source>
</evidence>
<name>A0A4C1YS21_EUMVA</name>
<dbReference type="Proteomes" id="UP000299102">
    <property type="component" value="Unassembled WGS sequence"/>
</dbReference>
<accession>A0A4C1YS21</accession>
<sequence>MVPSPGPARGRAGAPAALCTVYDAVAMYTETQIAGIAAGAAREAFAERAARVLQHARAARGQRERAARGQVRADAAADHRRGEFAARPAAPTSPIVCDVSWKRCAAVNDLRLRDTTESNVTAAKSYPSNRLTSRNICVDVLAI</sequence>
<dbReference type="EMBL" id="BGZK01001322">
    <property type="protein sequence ID" value="GBP77227.1"/>
    <property type="molecule type" value="Genomic_DNA"/>
</dbReference>
<dbReference type="AlphaFoldDB" id="A0A4C1YS21"/>
<reference evidence="2 3" key="1">
    <citation type="journal article" date="2019" name="Commun. Biol.">
        <title>The bagworm genome reveals a unique fibroin gene that provides high tensile strength.</title>
        <authorList>
            <person name="Kono N."/>
            <person name="Nakamura H."/>
            <person name="Ohtoshi R."/>
            <person name="Tomita M."/>
            <person name="Numata K."/>
            <person name="Arakawa K."/>
        </authorList>
    </citation>
    <scope>NUCLEOTIDE SEQUENCE [LARGE SCALE GENOMIC DNA]</scope>
</reference>
<feature type="region of interest" description="Disordered" evidence="1">
    <location>
        <begin position="58"/>
        <end position="85"/>
    </location>
</feature>
<feature type="compositionally biased region" description="Basic and acidic residues" evidence="1">
    <location>
        <begin position="75"/>
        <end position="84"/>
    </location>
</feature>
<keyword evidence="3" id="KW-1185">Reference proteome</keyword>
<organism evidence="2 3">
    <name type="scientific">Eumeta variegata</name>
    <name type="common">Bagworm moth</name>
    <name type="synonym">Eumeta japonica</name>
    <dbReference type="NCBI Taxonomy" id="151549"/>
    <lineage>
        <taxon>Eukaryota</taxon>
        <taxon>Metazoa</taxon>
        <taxon>Ecdysozoa</taxon>
        <taxon>Arthropoda</taxon>
        <taxon>Hexapoda</taxon>
        <taxon>Insecta</taxon>
        <taxon>Pterygota</taxon>
        <taxon>Neoptera</taxon>
        <taxon>Endopterygota</taxon>
        <taxon>Lepidoptera</taxon>
        <taxon>Glossata</taxon>
        <taxon>Ditrysia</taxon>
        <taxon>Tineoidea</taxon>
        <taxon>Psychidae</taxon>
        <taxon>Oiketicinae</taxon>
        <taxon>Eumeta</taxon>
    </lineage>
</organism>